<protein>
    <submittedName>
        <fullName evidence="1">Uncharacterized protein</fullName>
    </submittedName>
</protein>
<accession>A0A2Z7AFI4</accession>
<evidence type="ECO:0000313" key="2">
    <source>
        <dbReference type="Proteomes" id="UP000250235"/>
    </source>
</evidence>
<name>A0A2Z7AFI4_9LAMI</name>
<dbReference type="EMBL" id="KV017844">
    <property type="protein sequence ID" value="KZV17869.1"/>
    <property type="molecule type" value="Genomic_DNA"/>
</dbReference>
<dbReference type="Proteomes" id="UP000250235">
    <property type="component" value="Unassembled WGS sequence"/>
</dbReference>
<evidence type="ECO:0000313" key="1">
    <source>
        <dbReference type="EMBL" id="KZV17869.1"/>
    </source>
</evidence>
<keyword evidence="2" id="KW-1185">Reference proteome</keyword>
<gene>
    <name evidence="1" type="ORF">F511_44161</name>
</gene>
<sequence>MTPQSTVEQKLSAVVKRSARDKATSLEEHSVASYSATSRAYSKLAIAKRCRLNKLIRQRFAFALRFSWWFAMIKPAGSYSAPSRKHFKINVWTTSRSTMKRKPDAKLLQREKKLYQSTGLQRSENQTQDNQSQYLKFQSVAKQLTNYYEDLRKLDVNC</sequence>
<dbReference type="AlphaFoldDB" id="A0A2Z7AFI4"/>
<proteinExistence type="predicted"/>
<organism evidence="1 2">
    <name type="scientific">Dorcoceras hygrometricum</name>
    <dbReference type="NCBI Taxonomy" id="472368"/>
    <lineage>
        <taxon>Eukaryota</taxon>
        <taxon>Viridiplantae</taxon>
        <taxon>Streptophyta</taxon>
        <taxon>Embryophyta</taxon>
        <taxon>Tracheophyta</taxon>
        <taxon>Spermatophyta</taxon>
        <taxon>Magnoliopsida</taxon>
        <taxon>eudicotyledons</taxon>
        <taxon>Gunneridae</taxon>
        <taxon>Pentapetalae</taxon>
        <taxon>asterids</taxon>
        <taxon>lamiids</taxon>
        <taxon>Lamiales</taxon>
        <taxon>Gesneriaceae</taxon>
        <taxon>Didymocarpoideae</taxon>
        <taxon>Trichosporeae</taxon>
        <taxon>Loxocarpinae</taxon>
        <taxon>Dorcoceras</taxon>
    </lineage>
</organism>
<reference evidence="1 2" key="1">
    <citation type="journal article" date="2015" name="Proc. Natl. Acad. Sci. U.S.A.">
        <title>The resurrection genome of Boea hygrometrica: A blueprint for survival of dehydration.</title>
        <authorList>
            <person name="Xiao L."/>
            <person name="Yang G."/>
            <person name="Zhang L."/>
            <person name="Yang X."/>
            <person name="Zhao S."/>
            <person name="Ji Z."/>
            <person name="Zhou Q."/>
            <person name="Hu M."/>
            <person name="Wang Y."/>
            <person name="Chen M."/>
            <person name="Xu Y."/>
            <person name="Jin H."/>
            <person name="Xiao X."/>
            <person name="Hu G."/>
            <person name="Bao F."/>
            <person name="Hu Y."/>
            <person name="Wan P."/>
            <person name="Li L."/>
            <person name="Deng X."/>
            <person name="Kuang T."/>
            <person name="Xiang C."/>
            <person name="Zhu J.K."/>
            <person name="Oliver M.J."/>
            <person name="He Y."/>
        </authorList>
    </citation>
    <scope>NUCLEOTIDE SEQUENCE [LARGE SCALE GENOMIC DNA]</scope>
    <source>
        <strain evidence="2">cv. XS01</strain>
    </source>
</reference>